<proteinExistence type="predicted"/>
<organism evidence="1 2">
    <name type="scientific">Actinomycetospora chibensis</name>
    <dbReference type="NCBI Taxonomy" id="663606"/>
    <lineage>
        <taxon>Bacteria</taxon>
        <taxon>Bacillati</taxon>
        <taxon>Actinomycetota</taxon>
        <taxon>Actinomycetes</taxon>
        <taxon>Pseudonocardiales</taxon>
        <taxon>Pseudonocardiaceae</taxon>
        <taxon>Actinomycetospora</taxon>
    </lineage>
</organism>
<protein>
    <submittedName>
        <fullName evidence="1">Uncharacterized protein</fullName>
    </submittedName>
</protein>
<evidence type="ECO:0000313" key="2">
    <source>
        <dbReference type="Proteomes" id="UP001595909"/>
    </source>
</evidence>
<keyword evidence="2" id="KW-1185">Reference proteome</keyword>
<reference evidence="2" key="1">
    <citation type="journal article" date="2019" name="Int. J. Syst. Evol. Microbiol.">
        <title>The Global Catalogue of Microorganisms (GCM) 10K type strain sequencing project: providing services to taxonomists for standard genome sequencing and annotation.</title>
        <authorList>
            <consortium name="The Broad Institute Genomics Platform"/>
            <consortium name="The Broad Institute Genome Sequencing Center for Infectious Disease"/>
            <person name="Wu L."/>
            <person name="Ma J."/>
        </authorList>
    </citation>
    <scope>NUCLEOTIDE SEQUENCE [LARGE SCALE GENOMIC DNA]</scope>
    <source>
        <strain evidence="2">CCUG 50347</strain>
    </source>
</reference>
<dbReference type="EMBL" id="JBHSIM010000013">
    <property type="protein sequence ID" value="MFC4832142.1"/>
    <property type="molecule type" value="Genomic_DNA"/>
</dbReference>
<sequence>MRAFIRERHIESVSTDDPEPFEFPYNISDPVKRQSYLIDYSDRVRNSEPNRRRYALSDFAGFMHPWEGDTATRLGMGQSLVEQKRAKGMG</sequence>
<evidence type="ECO:0000313" key="1">
    <source>
        <dbReference type="EMBL" id="MFC4832142.1"/>
    </source>
</evidence>
<comment type="caution">
    <text evidence="1">The sequence shown here is derived from an EMBL/GenBank/DDBJ whole genome shotgun (WGS) entry which is preliminary data.</text>
</comment>
<gene>
    <name evidence="1" type="ORF">ACFPEL_06950</name>
</gene>
<dbReference type="Proteomes" id="UP001595909">
    <property type="component" value="Unassembled WGS sequence"/>
</dbReference>
<dbReference type="RefSeq" id="WP_274189734.1">
    <property type="nucleotide sequence ID" value="NZ_BAABHN010000013.1"/>
</dbReference>
<accession>A0ABV9RG21</accession>
<name>A0ABV9RG21_9PSEU</name>